<evidence type="ECO:0000313" key="3">
    <source>
        <dbReference type="Proteomes" id="UP000295765"/>
    </source>
</evidence>
<dbReference type="Gene3D" id="3.40.630.30">
    <property type="match status" value="1"/>
</dbReference>
<comment type="caution">
    <text evidence="2">The sequence shown here is derived from an EMBL/GenBank/DDBJ whole genome shotgun (WGS) entry which is preliminary data.</text>
</comment>
<dbReference type="AlphaFoldDB" id="A0A4R2LBE1"/>
<dbReference type="Proteomes" id="UP000295765">
    <property type="component" value="Unassembled WGS sequence"/>
</dbReference>
<dbReference type="PROSITE" id="PS51186">
    <property type="entry name" value="GNAT"/>
    <property type="match status" value="1"/>
</dbReference>
<dbReference type="Pfam" id="PF00583">
    <property type="entry name" value="Acetyltransf_1"/>
    <property type="match status" value="1"/>
</dbReference>
<dbReference type="CDD" id="cd04301">
    <property type="entry name" value="NAT_SF"/>
    <property type="match status" value="1"/>
</dbReference>
<organism evidence="2 3">
    <name type="scientific">Plasticicumulans lactativorans</name>
    <dbReference type="NCBI Taxonomy" id="1133106"/>
    <lineage>
        <taxon>Bacteria</taxon>
        <taxon>Pseudomonadati</taxon>
        <taxon>Pseudomonadota</taxon>
        <taxon>Gammaproteobacteria</taxon>
        <taxon>Candidatus Competibacteraceae</taxon>
        <taxon>Plasticicumulans</taxon>
    </lineage>
</organism>
<dbReference type="SUPFAM" id="SSF55729">
    <property type="entry name" value="Acyl-CoA N-acyltransferases (Nat)"/>
    <property type="match status" value="1"/>
</dbReference>
<protein>
    <submittedName>
        <fullName evidence="2">Acetyltransferase (GNAT) family protein</fullName>
    </submittedName>
</protein>
<evidence type="ECO:0000259" key="1">
    <source>
        <dbReference type="PROSITE" id="PS51186"/>
    </source>
</evidence>
<feature type="domain" description="N-acetyltransferase" evidence="1">
    <location>
        <begin position="12"/>
        <end position="161"/>
    </location>
</feature>
<dbReference type="InterPro" id="IPR016181">
    <property type="entry name" value="Acyl_CoA_acyltransferase"/>
</dbReference>
<dbReference type="RefSeq" id="WP_165904068.1">
    <property type="nucleotide sequence ID" value="NZ_SLWY01000007.1"/>
</dbReference>
<proteinExistence type="predicted"/>
<reference evidence="2 3" key="1">
    <citation type="submission" date="2019-03" db="EMBL/GenBank/DDBJ databases">
        <title>Genomic Encyclopedia of Type Strains, Phase IV (KMG-IV): sequencing the most valuable type-strain genomes for metagenomic binning, comparative biology and taxonomic classification.</title>
        <authorList>
            <person name="Goeker M."/>
        </authorList>
    </citation>
    <scope>NUCLEOTIDE SEQUENCE [LARGE SCALE GENOMIC DNA]</scope>
    <source>
        <strain evidence="2 3">DSM 25287</strain>
    </source>
</reference>
<sequence length="173" mass="18219">MTPPPPAALPGLVLRPTEAADEGFLQALYASTRADLAALPLPDAAKAALLAQQYRSQTAHYRARFAAADFSLVLLDGAPVGRLIVARGRHELHLIDISLLPALQGRGIGTQLLAGLIAESDASARPIAAHVACSNPARAWYARLGFRSLADDGVYLRLHRPCADAAPAMEAQA</sequence>
<dbReference type="GO" id="GO:0016747">
    <property type="term" value="F:acyltransferase activity, transferring groups other than amino-acyl groups"/>
    <property type="evidence" value="ECO:0007669"/>
    <property type="project" value="InterPro"/>
</dbReference>
<dbReference type="InterPro" id="IPR000182">
    <property type="entry name" value="GNAT_dom"/>
</dbReference>
<name>A0A4R2LBE1_9GAMM</name>
<gene>
    <name evidence="2" type="ORF">EV699_10791</name>
</gene>
<keyword evidence="2" id="KW-0808">Transferase</keyword>
<evidence type="ECO:0000313" key="2">
    <source>
        <dbReference type="EMBL" id="TCO81698.1"/>
    </source>
</evidence>
<accession>A0A4R2LBE1</accession>
<dbReference type="EMBL" id="SLWY01000007">
    <property type="protein sequence ID" value="TCO81698.1"/>
    <property type="molecule type" value="Genomic_DNA"/>
</dbReference>
<keyword evidence="3" id="KW-1185">Reference proteome</keyword>